<feature type="transmembrane region" description="Helical" evidence="5">
    <location>
        <begin position="174"/>
        <end position="200"/>
    </location>
</feature>
<proteinExistence type="predicted"/>
<keyword evidence="5" id="KW-0812">Transmembrane</keyword>
<evidence type="ECO:0000256" key="5">
    <source>
        <dbReference type="SAM" id="Phobius"/>
    </source>
</evidence>
<dbReference type="PANTHER" id="PTHR45639:SF3">
    <property type="entry name" value="HYPOXIA UP-REGULATED PROTEIN 1"/>
    <property type="match status" value="1"/>
</dbReference>
<dbReference type="Gene3D" id="3.30.30.30">
    <property type="match status" value="1"/>
</dbReference>
<keyword evidence="2" id="KW-0067">ATP-binding</keyword>
<dbReference type="EMBL" id="BSEH01000652">
    <property type="protein sequence ID" value="GLJ59018.1"/>
    <property type="molecule type" value="Genomic_DNA"/>
</dbReference>
<keyword evidence="3" id="KW-0143">Chaperone</keyword>
<comment type="caution">
    <text evidence="6">The sequence shown here is derived from an EMBL/GenBank/DDBJ whole genome shotgun (WGS) entry which is preliminary data.</text>
</comment>
<feature type="region of interest" description="Disordered" evidence="4">
    <location>
        <begin position="1"/>
        <end position="55"/>
    </location>
</feature>
<evidence type="ECO:0000313" key="6">
    <source>
        <dbReference type="EMBL" id="GLJ59018.1"/>
    </source>
</evidence>
<dbReference type="InterPro" id="IPR043129">
    <property type="entry name" value="ATPase_NBD"/>
</dbReference>
<dbReference type="Proteomes" id="UP001234787">
    <property type="component" value="Unassembled WGS sequence"/>
</dbReference>
<reference evidence="6" key="1">
    <citation type="submission" date="2022-12" db="EMBL/GenBank/DDBJ databases">
        <title>Chromosome-Level Genome Assembly of Japanese Cedar (Cryptomeriajaponica D. Don).</title>
        <authorList>
            <person name="Fujino T."/>
            <person name="Yamaguchi K."/>
            <person name="Yokoyama T."/>
            <person name="Hamanaka T."/>
            <person name="Harazono Y."/>
            <person name="Kamada H."/>
            <person name="Kobayashi W."/>
            <person name="Ujino-Ihara T."/>
            <person name="Uchiyama K."/>
            <person name="Matsumoto A."/>
            <person name="Izuno A."/>
            <person name="Tsumura Y."/>
            <person name="Toyoda A."/>
            <person name="Shigenobu S."/>
            <person name="Moriguchi Y."/>
            <person name="Ueno S."/>
            <person name="Kasahara M."/>
        </authorList>
    </citation>
    <scope>NUCLEOTIDE SEQUENCE</scope>
</reference>
<dbReference type="Gene3D" id="3.30.420.40">
    <property type="match status" value="2"/>
</dbReference>
<name>A0AAD3RRS8_CRYJA</name>
<evidence type="ECO:0000256" key="1">
    <source>
        <dbReference type="ARBA" id="ARBA00022741"/>
    </source>
</evidence>
<dbReference type="PANTHER" id="PTHR45639">
    <property type="entry name" value="HSC70CB, ISOFORM G-RELATED"/>
    <property type="match status" value="1"/>
</dbReference>
<evidence type="ECO:0000256" key="2">
    <source>
        <dbReference type="ARBA" id="ARBA00022840"/>
    </source>
</evidence>
<dbReference type="GO" id="GO:0005524">
    <property type="term" value="F:ATP binding"/>
    <property type="evidence" value="ECO:0007669"/>
    <property type="project" value="UniProtKB-KW"/>
</dbReference>
<keyword evidence="5" id="KW-0472">Membrane</keyword>
<protein>
    <submittedName>
        <fullName evidence="6">Uncharacterized protein</fullName>
    </submittedName>
</protein>
<dbReference type="AlphaFoldDB" id="A0AAD3RRS8"/>
<dbReference type="Gene3D" id="3.90.640.10">
    <property type="entry name" value="Actin, Chain A, domain 4"/>
    <property type="match status" value="1"/>
</dbReference>
<sequence length="488" mass="54077">MGSGQSSSGETISVDRDGKITRKVASQQSSDIGYNQRQYSSGNEDIKSGSSSISHDEATIKAEATVPAPAQDILGVDLVSSRTTSDDSLTKSESDDISLGDAHEIVSRLKTKYKPNSEEMAGKQQSIFEEVERNLIQCYTANKDQSANCSKVYQEYKDYVEKQRNQVLKNSTKIPLITTILVIITCLLLHITTISCFGAMSIDLGSEWMKVGLVAPSVQMDIVLNAQSQRKTAMAIAFSNGERFIGDAALDVASKYPEKSFTHFLDLVGKTIEHESVEHYRRRFPHSQIQSHLPNSTSIVLKHPDGAQFTPLELIAMMIQHAHDQVTNRLNSNEQTNDVVLTVPPFFGPSERRVVEDAARLIGLNVLRLTNVNSAFALSYGIFRHKDYLPKSNGDNATSILFFDQGASQTSATLADYHLVEQFDEITGLSKNESLPTVTIRAQVFDRYLGGFDMQLKLRDHLMKAFAKTNKIDEKRIIKRGSICGQIA</sequence>
<gene>
    <name evidence="6" type="ORF">SUGI_1488550</name>
</gene>
<dbReference type="InterPro" id="IPR013126">
    <property type="entry name" value="Hsp_70_fam"/>
</dbReference>
<evidence type="ECO:0000256" key="4">
    <source>
        <dbReference type="SAM" id="MobiDB-lite"/>
    </source>
</evidence>
<feature type="compositionally biased region" description="Polar residues" evidence="4">
    <location>
        <begin position="24"/>
        <end position="53"/>
    </location>
</feature>
<dbReference type="Pfam" id="PF00012">
    <property type="entry name" value="HSP70"/>
    <property type="match status" value="1"/>
</dbReference>
<keyword evidence="7" id="KW-1185">Reference proteome</keyword>
<dbReference type="GO" id="GO:0034663">
    <property type="term" value="C:endoplasmic reticulum chaperone complex"/>
    <property type="evidence" value="ECO:0007669"/>
    <property type="project" value="TreeGrafter"/>
</dbReference>
<dbReference type="SUPFAM" id="SSF53067">
    <property type="entry name" value="Actin-like ATPase domain"/>
    <property type="match status" value="1"/>
</dbReference>
<evidence type="ECO:0000256" key="3">
    <source>
        <dbReference type="ARBA" id="ARBA00023186"/>
    </source>
</evidence>
<keyword evidence="1" id="KW-0547">Nucleotide-binding</keyword>
<accession>A0AAD3RRS8</accession>
<dbReference type="GO" id="GO:0030968">
    <property type="term" value="P:endoplasmic reticulum unfolded protein response"/>
    <property type="evidence" value="ECO:0007669"/>
    <property type="project" value="TreeGrafter"/>
</dbReference>
<dbReference type="GO" id="GO:0140662">
    <property type="term" value="F:ATP-dependent protein folding chaperone"/>
    <property type="evidence" value="ECO:0007669"/>
    <property type="project" value="InterPro"/>
</dbReference>
<organism evidence="6 7">
    <name type="scientific">Cryptomeria japonica</name>
    <name type="common">Japanese cedar</name>
    <name type="synonym">Cupressus japonica</name>
    <dbReference type="NCBI Taxonomy" id="3369"/>
    <lineage>
        <taxon>Eukaryota</taxon>
        <taxon>Viridiplantae</taxon>
        <taxon>Streptophyta</taxon>
        <taxon>Embryophyta</taxon>
        <taxon>Tracheophyta</taxon>
        <taxon>Spermatophyta</taxon>
        <taxon>Pinopsida</taxon>
        <taxon>Pinidae</taxon>
        <taxon>Conifers II</taxon>
        <taxon>Cupressales</taxon>
        <taxon>Cupressaceae</taxon>
        <taxon>Cryptomeria</taxon>
    </lineage>
</organism>
<keyword evidence="5" id="KW-1133">Transmembrane helix</keyword>
<evidence type="ECO:0000313" key="7">
    <source>
        <dbReference type="Proteomes" id="UP001234787"/>
    </source>
</evidence>
<feature type="compositionally biased region" description="Polar residues" evidence="4">
    <location>
        <begin position="1"/>
        <end position="11"/>
    </location>
</feature>